<dbReference type="STRING" id="1122192.SAMN02745673_00175"/>
<reference evidence="3 4" key="1">
    <citation type="submission" date="2017-02" db="EMBL/GenBank/DDBJ databases">
        <authorList>
            <person name="Peterson S.W."/>
        </authorList>
    </citation>
    <scope>NUCLEOTIDE SEQUENCE [LARGE SCALE GENOMIC DNA]</scope>
    <source>
        <strain evidence="3 4">DSM 45154</strain>
    </source>
</reference>
<evidence type="ECO:0000313" key="4">
    <source>
        <dbReference type="Proteomes" id="UP000190637"/>
    </source>
</evidence>
<dbReference type="Pfam" id="PF11181">
    <property type="entry name" value="YflT"/>
    <property type="match status" value="1"/>
</dbReference>
<organism evidence="3 4">
    <name type="scientific">Marinactinospora thermotolerans DSM 45154</name>
    <dbReference type="NCBI Taxonomy" id="1122192"/>
    <lineage>
        <taxon>Bacteria</taxon>
        <taxon>Bacillati</taxon>
        <taxon>Actinomycetota</taxon>
        <taxon>Actinomycetes</taxon>
        <taxon>Streptosporangiales</taxon>
        <taxon>Nocardiopsidaceae</taxon>
        <taxon>Marinactinospora</taxon>
    </lineage>
</organism>
<dbReference type="Proteomes" id="UP000190637">
    <property type="component" value="Unassembled WGS sequence"/>
</dbReference>
<evidence type="ECO:0000259" key="2">
    <source>
        <dbReference type="Pfam" id="PF11181"/>
    </source>
</evidence>
<protein>
    <recommendedName>
        <fullName evidence="2">General stress protein 17M-like domain-containing protein</fullName>
    </recommendedName>
</protein>
<keyword evidence="4" id="KW-1185">Reference proteome</keyword>
<dbReference type="EMBL" id="FUWS01000001">
    <property type="protein sequence ID" value="SJZ37642.1"/>
    <property type="molecule type" value="Genomic_DNA"/>
</dbReference>
<keyword evidence="1" id="KW-1133">Transmembrane helix</keyword>
<feature type="transmembrane region" description="Helical" evidence="1">
    <location>
        <begin position="95"/>
        <end position="116"/>
    </location>
</feature>
<feature type="transmembrane region" description="Helical" evidence="1">
    <location>
        <begin position="70"/>
        <end position="89"/>
    </location>
</feature>
<gene>
    <name evidence="3" type="ORF">SAMN02745673_00175</name>
</gene>
<dbReference type="AlphaFoldDB" id="A0A1T4K5G3"/>
<sequence length="161" mass="16872">MTVPAPQESGPLGSGETVASYHDYLHAQAAVDHLSDREFPVEHTAIVGVGIRLVEQVTGRVTNLRATGGGAAAGAWFGLLIGLFLALFTAGVGSWAVLVLGGLVWGAIAGAIFGLVGHALQGGRRDFSSLRGLRADRYDIVVKPEYAEQARRLLDSAPQEP</sequence>
<keyword evidence="1" id="KW-0472">Membrane</keyword>
<dbReference type="OrthoDB" id="3381462at2"/>
<evidence type="ECO:0000256" key="1">
    <source>
        <dbReference type="SAM" id="Phobius"/>
    </source>
</evidence>
<proteinExistence type="predicted"/>
<dbReference type="RefSeq" id="WP_078759616.1">
    <property type="nucleotide sequence ID" value="NZ_FUWS01000001.1"/>
</dbReference>
<dbReference type="InterPro" id="IPR025889">
    <property type="entry name" value="GSP17M-like_dom"/>
</dbReference>
<evidence type="ECO:0000313" key="3">
    <source>
        <dbReference type="EMBL" id="SJZ37642.1"/>
    </source>
</evidence>
<name>A0A1T4K5G3_9ACTN</name>
<accession>A0A1T4K5G3</accession>
<keyword evidence="1" id="KW-0812">Transmembrane</keyword>
<feature type="domain" description="General stress protein 17M-like" evidence="2">
    <location>
        <begin position="17"/>
        <end position="97"/>
    </location>
</feature>